<proteinExistence type="predicted"/>
<feature type="signal peptide" evidence="1">
    <location>
        <begin position="1"/>
        <end position="27"/>
    </location>
</feature>
<keyword evidence="3" id="KW-1185">Reference proteome</keyword>
<dbReference type="Proteomes" id="UP000228593">
    <property type="component" value="Unassembled WGS sequence"/>
</dbReference>
<gene>
    <name evidence="2" type="ORF">CR103_08415</name>
</gene>
<reference evidence="2 3" key="1">
    <citation type="submission" date="2017-10" db="EMBL/GenBank/DDBJ databases">
        <title>Massilia psychrophilum sp. nov., a novel purple-pigmented bacterium isolated from Tianshan glacier, Xinjiang Municipality, China.</title>
        <authorList>
            <person name="Wang H."/>
        </authorList>
    </citation>
    <scope>NUCLEOTIDE SEQUENCE [LARGE SCALE GENOMIC DNA]</scope>
    <source>
        <strain evidence="2 3">JCM 30813</strain>
    </source>
</reference>
<keyword evidence="1" id="KW-0732">Signal</keyword>
<sequence>MNVVSRLYLNTLRALALMLALAGACHATPYIPADGRQVVERLPSRANPVQRELQQLRAELSKNPNDVTRATALAQRYIEQARLEGDPRYLGYAQAALAPWWTLPQPNEQVLVLRATLRQGTHQFAEALADLDTVLARDSGNVQARLTRATVQMVTGDYAGARASCMRLYSRAPQLIVQTCLSNIGSVNGDARASFDKLKTALDQHPDATPEVRTWVQTLLAEMAARLGDDANADALFKQAMAGVDPDSYLLGAYSDFLLDRGRAVEVTRLLKDKTRIDALLLRYAIALKALRSDDAAIQADSLRLRFDAAMLRGDTVHQREQARFELALRGDSKTAVRLAMLNWTVQKEPADLRILVETAAASGDAGAARTALDWIAKTRIEDRTIAPTVEKLRAMKAPA</sequence>
<dbReference type="InterPro" id="IPR011990">
    <property type="entry name" value="TPR-like_helical_dom_sf"/>
</dbReference>
<evidence type="ECO:0000313" key="2">
    <source>
        <dbReference type="EMBL" id="PIL40204.1"/>
    </source>
</evidence>
<evidence type="ECO:0000256" key="1">
    <source>
        <dbReference type="SAM" id="SignalP"/>
    </source>
</evidence>
<dbReference type="EMBL" id="PDOB01000010">
    <property type="protein sequence ID" value="PIL40204.1"/>
    <property type="molecule type" value="Genomic_DNA"/>
</dbReference>
<dbReference type="AlphaFoldDB" id="A0A2G8T2G5"/>
<protein>
    <submittedName>
        <fullName evidence="2">Uncharacterized protein</fullName>
    </submittedName>
</protein>
<evidence type="ECO:0000313" key="3">
    <source>
        <dbReference type="Proteomes" id="UP000228593"/>
    </source>
</evidence>
<accession>A0A2G8T2G5</accession>
<dbReference type="OrthoDB" id="9777400at2"/>
<dbReference type="RefSeq" id="WP_099915546.1">
    <property type="nucleotide sequence ID" value="NZ_BMHS01000011.1"/>
</dbReference>
<name>A0A2G8T2G5_9BURK</name>
<dbReference type="PROSITE" id="PS51257">
    <property type="entry name" value="PROKAR_LIPOPROTEIN"/>
    <property type="match status" value="1"/>
</dbReference>
<organism evidence="2 3">
    <name type="scientific">Massilia psychrophila</name>
    <dbReference type="NCBI Taxonomy" id="1603353"/>
    <lineage>
        <taxon>Bacteria</taxon>
        <taxon>Pseudomonadati</taxon>
        <taxon>Pseudomonadota</taxon>
        <taxon>Betaproteobacteria</taxon>
        <taxon>Burkholderiales</taxon>
        <taxon>Oxalobacteraceae</taxon>
        <taxon>Telluria group</taxon>
        <taxon>Massilia</taxon>
    </lineage>
</organism>
<dbReference type="Gene3D" id="1.25.40.10">
    <property type="entry name" value="Tetratricopeptide repeat domain"/>
    <property type="match status" value="1"/>
</dbReference>
<dbReference type="SUPFAM" id="SSF48452">
    <property type="entry name" value="TPR-like"/>
    <property type="match status" value="1"/>
</dbReference>
<feature type="chain" id="PRO_5013634516" evidence="1">
    <location>
        <begin position="28"/>
        <end position="400"/>
    </location>
</feature>
<comment type="caution">
    <text evidence="2">The sequence shown here is derived from an EMBL/GenBank/DDBJ whole genome shotgun (WGS) entry which is preliminary data.</text>
</comment>